<evidence type="ECO:0008006" key="4">
    <source>
        <dbReference type="Google" id="ProtNLM"/>
    </source>
</evidence>
<proteinExistence type="predicted"/>
<keyword evidence="1" id="KW-0732">Signal</keyword>
<feature type="chain" id="PRO_5026118403" description="Lipoprotein" evidence="1">
    <location>
        <begin position="22"/>
        <end position="377"/>
    </location>
</feature>
<accession>A0A6G9H8M7</accession>
<organism evidence="2 3">
    <name type="scientific">Streptomyces liangshanensis</name>
    <dbReference type="NCBI Taxonomy" id="2717324"/>
    <lineage>
        <taxon>Bacteria</taxon>
        <taxon>Bacillati</taxon>
        <taxon>Actinomycetota</taxon>
        <taxon>Actinomycetes</taxon>
        <taxon>Kitasatosporales</taxon>
        <taxon>Streptomycetaceae</taxon>
        <taxon>Streptomyces</taxon>
    </lineage>
</organism>
<dbReference type="InterPro" id="IPR012338">
    <property type="entry name" value="Beta-lactam/transpept-like"/>
</dbReference>
<dbReference type="AlphaFoldDB" id="A0A6G9H8M7"/>
<evidence type="ECO:0000256" key="1">
    <source>
        <dbReference type="SAM" id="SignalP"/>
    </source>
</evidence>
<dbReference type="Gene3D" id="3.40.710.10">
    <property type="entry name" value="DD-peptidase/beta-lactamase superfamily"/>
    <property type="match status" value="1"/>
</dbReference>
<gene>
    <name evidence="2" type="ORF">HA039_14290</name>
</gene>
<name>A0A6G9H8M7_9ACTN</name>
<dbReference type="SUPFAM" id="SSF56601">
    <property type="entry name" value="beta-lactamase/transpeptidase-like"/>
    <property type="match status" value="1"/>
</dbReference>
<dbReference type="EMBL" id="CP050177">
    <property type="protein sequence ID" value="QIQ06892.1"/>
    <property type="molecule type" value="Genomic_DNA"/>
</dbReference>
<dbReference type="KEGG" id="slia:HA039_14290"/>
<reference evidence="2 3" key="1">
    <citation type="submission" date="2020-03" db="EMBL/GenBank/DDBJ databases">
        <title>A novel species.</title>
        <authorList>
            <person name="Gao J."/>
        </authorList>
    </citation>
    <scope>NUCLEOTIDE SEQUENCE [LARGE SCALE GENOMIC DNA]</scope>
    <source>
        <strain evidence="2 3">QMT-12</strain>
    </source>
</reference>
<protein>
    <recommendedName>
        <fullName evidence="4">Lipoprotein</fullName>
    </recommendedName>
</protein>
<dbReference type="Proteomes" id="UP000501179">
    <property type="component" value="Chromosome"/>
</dbReference>
<evidence type="ECO:0000313" key="2">
    <source>
        <dbReference type="EMBL" id="QIQ06892.1"/>
    </source>
</evidence>
<evidence type="ECO:0000313" key="3">
    <source>
        <dbReference type="Proteomes" id="UP000501179"/>
    </source>
</evidence>
<sequence length="377" mass="39435">MTCLAAAAALLTLTGTPSATAAPPVPQAPPTAAAAAVAVPPGVTAGIAVFDRQTNTFTEQQGATARFRSASVVKILLALDHVWDLGPAYQLPAADRARLDTMLRSSDDDAANYYWERNGSGAIIDRMVSRLGLADTARPPAAYPGFWGYTALSANDTVRIYRYVLDAPAPLRELIMGNLRQSTRCASDDFDQHFGIPGSFARPWAVKQGWSGFASGGCGTAPAPAAARGVAAPAGAAAVDLARPALHTTGTVGTNDRTVVAVYTLHPEGTPYGKAYTDVNRLTRSLDVPGAVRPSGTWFTTWGTGVSVRPGAAAGGTKVTSLPPGVEVLVDCQKEGQVVNVPPYTNQWWAHLPQYGGYMTNIYLNSPGNELPGVPVC</sequence>
<feature type="signal peptide" evidence="1">
    <location>
        <begin position="1"/>
        <end position="21"/>
    </location>
</feature>
<keyword evidence="3" id="KW-1185">Reference proteome</keyword>